<feature type="region of interest" description="Disordered" evidence="1">
    <location>
        <begin position="23"/>
        <end position="48"/>
    </location>
</feature>
<accession>A0A8H7XUT5</accession>
<dbReference type="AlphaFoldDB" id="A0A8H7XUT5"/>
<name>A0A8H7XUT5_PSICU</name>
<evidence type="ECO:0000313" key="2">
    <source>
        <dbReference type="EMBL" id="KAG5166035.1"/>
    </source>
</evidence>
<feature type="compositionally biased region" description="Acidic residues" evidence="1">
    <location>
        <begin position="35"/>
        <end position="44"/>
    </location>
</feature>
<comment type="caution">
    <text evidence="2">The sequence shown here is derived from an EMBL/GenBank/DDBJ whole genome shotgun (WGS) entry which is preliminary data.</text>
</comment>
<dbReference type="EMBL" id="JAFIQS010000008">
    <property type="protein sequence ID" value="KAG5166035.1"/>
    <property type="molecule type" value="Genomic_DNA"/>
</dbReference>
<protein>
    <submittedName>
        <fullName evidence="2">Uncharacterized protein</fullName>
    </submittedName>
</protein>
<sequence length="112" mass="11950">MPARAVISSFPMNSNRGRAILVSPPWEASDATTDTSEDEDTEDSDGGRIVLGHAFRMPVTLDSGGTEAGIRGGVARANTLSRPSPARSNVIVREAQTFQQLRVEVERLANGV</sequence>
<gene>
    <name evidence="2" type="ORF">JR316_008103</name>
</gene>
<evidence type="ECO:0000256" key="1">
    <source>
        <dbReference type="SAM" id="MobiDB-lite"/>
    </source>
</evidence>
<proteinExistence type="predicted"/>
<organism evidence="2">
    <name type="scientific">Psilocybe cubensis</name>
    <name type="common">Psychedelic mushroom</name>
    <name type="synonym">Stropharia cubensis</name>
    <dbReference type="NCBI Taxonomy" id="181762"/>
    <lineage>
        <taxon>Eukaryota</taxon>
        <taxon>Fungi</taxon>
        <taxon>Dikarya</taxon>
        <taxon>Basidiomycota</taxon>
        <taxon>Agaricomycotina</taxon>
        <taxon>Agaricomycetes</taxon>
        <taxon>Agaricomycetidae</taxon>
        <taxon>Agaricales</taxon>
        <taxon>Agaricineae</taxon>
        <taxon>Strophariaceae</taxon>
        <taxon>Psilocybe</taxon>
    </lineage>
</organism>
<reference evidence="2" key="1">
    <citation type="submission" date="2021-02" db="EMBL/GenBank/DDBJ databases">
        <title>Psilocybe cubensis genome.</title>
        <authorList>
            <person name="Mckernan K.J."/>
            <person name="Crawford S."/>
            <person name="Trippe A."/>
            <person name="Kane L.T."/>
            <person name="Mclaughlin S."/>
        </authorList>
    </citation>
    <scope>NUCLEOTIDE SEQUENCE [LARGE SCALE GENOMIC DNA]</scope>
    <source>
        <strain evidence="2">MGC-MH-2018</strain>
    </source>
</reference>